<feature type="signal peptide" evidence="2">
    <location>
        <begin position="1"/>
        <end position="26"/>
    </location>
</feature>
<dbReference type="GO" id="GO:0008800">
    <property type="term" value="F:beta-lactamase activity"/>
    <property type="evidence" value="ECO:0007669"/>
    <property type="project" value="UniProtKB-EC"/>
</dbReference>
<dbReference type="AlphaFoldDB" id="A0A6I6SGY6"/>
<reference evidence="4 5" key="1">
    <citation type="submission" date="2019-01" db="EMBL/GenBank/DDBJ databases">
        <title>Complete genome of a denitifying bacterium Halomons sp. BC-M4-5.</title>
        <authorList>
            <person name="Wang L."/>
            <person name="Shao Z."/>
        </authorList>
    </citation>
    <scope>NUCLEOTIDE SEQUENCE [LARGE SCALE GENOMIC DNA]</scope>
    <source>
        <strain evidence="4 5">BC-M4-5</strain>
    </source>
</reference>
<keyword evidence="2" id="KW-0732">Signal</keyword>
<evidence type="ECO:0000313" key="4">
    <source>
        <dbReference type="EMBL" id="QHC49759.1"/>
    </source>
</evidence>
<keyword evidence="4" id="KW-0378">Hydrolase</keyword>
<dbReference type="EMBL" id="CP035042">
    <property type="protein sequence ID" value="QHC49759.1"/>
    <property type="molecule type" value="Genomic_DNA"/>
</dbReference>
<dbReference type="InterPro" id="IPR000871">
    <property type="entry name" value="Beta-lactam_class-A"/>
</dbReference>
<dbReference type="KEGG" id="htx:EKK97_09260"/>
<gene>
    <name evidence="4" type="ORF">EKK97_09260</name>
</gene>
<dbReference type="GO" id="GO:0046677">
    <property type="term" value="P:response to antibiotic"/>
    <property type="evidence" value="ECO:0007669"/>
    <property type="project" value="InterPro"/>
</dbReference>
<evidence type="ECO:0000256" key="2">
    <source>
        <dbReference type="SAM" id="SignalP"/>
    </source>
</evidence>
<evidence type="ECO:0000256" key="1">
    <source>
        <dbReference type="ARBA" id="ARBA00001526"/>
    </source>
</evidence>
<evidence type="ECO:0000259" key="3">
    <source>
        <dbReference type="Pfam" id="PF13354"/>
    </source>
</evidence>
<accession>A0A6I6SGY6</accession>
<dbReference type="GO" id="GO:0030655">
    <property type="term" value="P:beta-lactam antibiotic catabolic process"/>
    <property type="evidence" value="ECO:0007669"/>
    <property type="project" value="InterPro"/>
</dbReference>
<feature type="chain" id="PRO_5026187809" evidence="2">
    <location>
        <begin position="27"/>
        <end position="367"/>
    </location>
</feature>
<feature type="domain" description="Beta-lactamase class A catalytic" evidence="3">
    <location>
        <begin position="64"/>
        <end position="173"/>
    </location>
</feature>
<sequence>MRKEGLWPKGLIRALLLLAMALPSLAAAQPGWAEQVDAWVEPPWAERLKARLALLEAGFDGELGVHVRDLDTGARLGWRDGERWYLASLVKLPVAIELMSRVEAGEMSLEDRLTLLRSDYVDGAGSTNWAPPGSALSLRQLLESMLIVSDNTASDMLIRHLGLESVNRRARQLTPAGGLGPITTLVDVRRHAFANLHPSVFELNGMDFIELRKRQDDAARVAWLRQRLGLAPQELLLPSIDAAFRLYYATDLNSGRLDALGDLLEALAQGRALGPEGTAELLAIMARTTSGERRLKAGLGRNVRLVHKTGTQHRLACDAGIATQGQGDDVRRVIVVACARGELSLARNEQILAAVGRAVWEAGAFEG</sequence>
<dbReference type="InterPro" id="IPR012338">
    <property type="entry name" value="Beta-lactam/transpept-like"/>
</dbReference>
<feature type="domain" description="Beta-lactamase class A catalytic" evidence="3">
    <location>
        <begin position="229"/>
        <end position="329"/>
    </location>
</feature>
<name>A0A6I6SGY6_9GAMM</name>
<protein>
    <submittedName>
        <fullName evidence="4">Serine hydrolase</fullName>
    </submittedName>
</protein>
<comment type="catalytic activity">
    <reaction evidence="1">
        <text>a beta-lactam + H2O = a substituted beta-amino acid</text>
        <dbReference type="Rhea" id="RHEA:20401"/>
        <dbReference type="ChEBI" id="CHEBI:15377"/>
        <dbReference type="ChEBI" id="CHEBI:35627"/>
        <dbReference type="ChEBI" id="CHEBI:140347"/>
        <dbReference type="EC" id="3.5.2.6"/>
    </reaction>
</comment>
<dbReference type="InterPro" id="IPR045155">
    <property type="entry name" value="Beta-lactam_cat"/>
</dbReference>
<dbReference type="Proteomes" id="UP000464013">
    <property type="component" value="Chromosome"/>
</dbReference>
<keyword evidence="5" id="KW-1185">Reference proteome</keyword>
<dbReference type="PANTHER" id="PTHR35333">
    <property type="entry name" value="BETA-LACTAMASE"/>
    <property type="match status" value="1"/>
</dbReference>
<dbReference type="Gene3D" id="3.40.710.10">
    <property type="entry name" value="DD-peptidase/beta-lactamase superfamily"/>
    <property type="match status" value="1"/>
</dbReference>
<evidence type="ECO:0000313" key="5">
    <source>
        <dbReference type="Proteomes" id="UP000464013"/>
    </source>
</evidence>
<dbReference type="PANTHER" id="PTHR35333:SF4">
    <property type="entry name" value="SLR0121 PROTEIN"/>
    <property type="match status" value="1"/>
</dbReference>
<organism evidence="4 5">
    <name type="scientific">Billgrantia tianxiuensis</name>
    <dbReference type="NCBI Taxonomy" id="2497861"/>
    <lineage>
        <taxon>Bacteria</taxon>
        <taxon>Pseudomonadati</taxon>
        <taxon>Pseudomonadota</taxon>
        <taxon>Gammaproteobacteria</taxon>
        <taxon>Oceanospirillales</taxon>
        <taxon>Halomonadaceae</taxon>
        <taxon>Billgrantia</taxon>
    </lineage>
</organism>
<dbReference type="Pfam" id="PF13354">
    <property type="entry name" value="Beta-lactamase2"/>
    <property type="match status" value="2"/>
</dbReference>
<dbReference type="SUPFAM" id="SSF56601">
    <property type="entry name" value="beta-lactamase/transpeptidase-like"/>
    <property type="match status" value="1"/>
</dbReference>
<proteinExistence type="predicted"/>
<dbReference type="OrthoDB" id="9784149at2"/>
<dbReference type="RefSeq" id="WP_159551338.1">
    <property type="nucleotide sequence ID" value="NZ_CP035042.1"/>
</dbReference>